<dbReference type="EMBL" id="BAAAFI010000047">
    <property type="protein sequence ID" value="GAA0880847.1"/>
    <property type="molecule type" value="Genomic_DNA"/>
</dbReference>
<dbReference type="InterPro" id="IPR041662">
    <property type="entry name" value="SusD-like_2"/>
</dbReference>
<protein>
    <submittedName>
        <fullName evidence="1">SusD/RagB family nutrient-binding outer membrane lipoprotein</fullName>
    </submittedName>
</protein>
<dbReference type="SUPFAM" id="SSF48452">
    <property type="entry name" value="TPR-like"/>
    <property type="match status" value="1"/>
</dbReference>
<proteinExistence type="predicted"/>
<dbReference type="PROSITE" id="PS51257">
    <property type="entry name" value="PROKAR_LIPOPROTEIN"/>
    <property type="match status" value="1"/>
</dbReference>
<evidence type="ECO:0000313" key="1">
    <source>
        <dbReference type="EMBL" id="GAA0880847.1"/>
    </source>
</evidence>
<keyword evidence="2" id="KW-1185">Reference proteome</keyword>
<dbReference type="RefSeq" id="WP_343854412.1">
    <property type="nucleotide sequence ID" value="NZ_BAAAFI010000047.1"/>
</dbReference>
<sequence length="563" mass="62318">MKNWIKHTKVLSLATLIAFGSCESLDEINNNPNGVSPADANVNMLMPTVMVGAAKNTLNLGYGDIAGVAQHTQKDGWFSGHNSYAWGPSDWNGYYSLLRTNEFLIKRSEEVGSDFHKAIGLTMKSYLFGIVTDLWGDAPYTYALQGSKDDLDYQFPIYDSQEVIYKGVIEDLKAAAAIFATTPSTNVIPQYDIYFAGNATRWQKFANSLLLRYYMRISDKMPDIAKPGIEAIYSSGNYLTDASDDVTMAYLGASADDSWPSAASYDAGSNFRRIKPGNTLLDPMLATNDPRVSVWFRKVHCRWVEDKTLTVAYDPYIRKNGVIQNGVVSLGDSQYLIEIAAGNKFTRHYNPDLLGYKLDTREYVGLPTGLINPSAHNLNPTPGQQLENQHVSQIGDVYRLAKNDLLKARLISTAEVSFILAEAATKGYAVGTAKTHYENGIKASLKTWGVSAGYDAYIAQPGVAFDGTAKQILTQKWIASWTSATEAWFDYRRTGLPDFKVGPASMEPVMPVRFPYGNNELNFNSEETATAVGRLEVSQYGAEIGPNNQWSKPWIIQGTNKPW</sequence>
<gene>
    <name evidence="1" type="ORF">GCM10009119_38170</name>
</gene>
<evidence type="ECO:0000313" key="2">
    <source>
        <dbReference type="Proteomes" id="UP001500469"/>
    </source>
</evidence>
<organism evidence="1 2">
    <name type="scientific">Algoriphagus jejuensis</name>
    <dbReference type="NCBI Taxonomy" id="419934"/>
    <lineage>
        <taxon>Bacteria</taxon>
        <taxon>Pseudomonadati</taxon>
        <taxon>Bacteroidota</taxon>
        <taxon>Cytophagia</taxon>
        <taxon>Cytophagales</taxon>
        <taxon>Cyclobacteriaceae</taxon>
        <taxon>Algoriphagus</taxon>
    </lineage>
</organism>
<dbReference type="Gene3D" id="1.25.40.390">
    <property type="match status" value="2"/>
</dbReference>
<comment type="caution">
    <text evidence="1">The sequence shown here is derived from an EMBL/GenBank/DDBJ whole genome shotgun (WGS) entry which is preliminary data.</text>
</comment>
<dbReference type="Pfam" id="PF12771">
    <property type="entry name" value="SusD-like_2"/>
    <property type="match status" value="2"/>
</dbReference>
<accession>A0ABN1N553</accession>
<dbReference type="InterPro" id="IPR011990">
    <property type="entry name" value="TPR-like_helical_dom_sf"/>
</dbReference>
<dbReference type="Proteomes" id="UP001500469">
    <property type="component" value="Unassembled WGS sequence"/>
</dbReference>
<keyword evidence="1" id="KW-0449">Lipoprotein</keyword>
<name>A0ABN1N553_9BACT</name>
<reference evidence="1 2" key="1">
    <citation type="journal article" date="2019" name="Int. J. Syst. Evol. Microbiol.">
        <title>The Global Catalogue of Microorganisms (GCM) 10K type strain sequencing project: providing services to taxonomists for standard genome sequencing and annotation.</title>
        <authorList>
            <consortium name="The Broad Institute Genomics Platform"/>
            <consortium name="The Broad Institute Genome Sequencing Center for Infectious Disease"/>
            <person name="Wu L."/>
            <person name="Ma J."/>
        </authorList>
    </citation>
    <scope>NUCLEOTIDE SEQUENCE [LARGE SCALE GENOMIC DNA]</scope>
    <source>
        <strain evidence="1 2">JCM 16112</strain>
    </source>
</reference>